<evidence type="ECO:0000256" key="1">
    <source>
        <dbReference type="ARBA" id="ARBA00001946"/>
    </source>
</evidence>
<comment type="cofactor">
    <cofactor evidence="1">
        <name>Mg(2+)</name>
        <dbReference type="ChEBI" id="CHEBI:18420"/>
    </cofactor>
</comment>
<keyword evidence="4" id="KW-0479">Metal-binding</keyword>
<evidence type="ECO:0000313" key="13">
    <source>
        <dbReference type="EMBL" id="GFO67284.1"/>
    </source>
</evidence>
<keyword evidence="3 10" id="KW-0132">Cell division</keyword>
<keyword evidence="14" id="KW-1185">Reference proteome</keyword>
<dbReference type="InterPro" id="IPR030393">
    <property type="entry name" value="G_ENGB_dom"/>
</dbReference>
<dbReference type="GO" id="GO:0000917">
    <property type="term" value="P:division septum assembly"/>
    <property type="evidence" value="ECO:0007669"/>
    <property type="project" value="UniProtKB-KW"/>
</dbReference>
<comment type="similarity">
    <text evidence="2 10">Belongs to the TRAFAC class TrmE-Era-EngA-EngB-Septin-like GTPase superfamily. EngB GTPase family.</text>
</comment>
<feature type="domain" description="EngB-type G" evidence="12">
    <location>
        <begin position="22"/>
        <end position="194"/>
    </location>
</feature>
<evidence type="ECO:0000256" key="11">
    <source>
        <dbReference type="SAM" id="MobiDB-lite"/>
    </source>
</evidence>
<evidence type="ECO:0000256" key="3">
    <source>
        <dbReference type="ARBA" id="ARBA00022618"/>
    </source>
</evidence>
<dbReference type="CDD" id="cd01876">
    <property type="entry name" value="YihA_EngB"/>
    <property type="match status" value="1"/>
</dbReference>
<sequence>MIVKTTEFIKSGTKPAHYPEGDLPEIAFAGRSNVGKSSLINVLVNRKNLVRTSSTPGRTQLINFFQVNQDFMLVDLPGYGYAKVPLDVKRNWRPMMETYLSTRKNLAGVVLILDIRRVPVDEDLQMLEWLRAFSIPPIIVVTKCDKVSKNERAKQSAIIMQRMGLVKEDLNYFSALSKEGKEGIWKRIDMVLAQAALPPVGEPGADAQEEPSADSTKP</sequence>
<proteinExistence type="inferred from homology"/>
<accession>A0A6V8N5T4</accession>
<reference evidence="14" key="1">
    <citation type="submission" date="2020-06" db="EMBL/GenBank/DDBJ databases">
        <title>Draft genomic sequecing of Geomonas sp. Red745.</title>
        <authorList>
            <person name="Itoh H."/>
            <person name="Xu Z.X."/>
            <person name="Ushijima N."/>
            <person name="Masuda Y."/>
            <person name="Shiratori Y."/>
            <person name="Senoo K."/>
        </authorList>
    </citation>
    <scope>NUCLEOTIDE SEQUENCE [LARGE SCALE GENOMIC DNA]</scope>
    <source>
        <strain evidence="14">Red745</strain>
    </source>
</reference>
<dbReference type="GO" id="GO:0005525">
    <property type="term" value="F:GTP binding"/>
    <property type="evidence" value="ECO:0007669"/>
    <property type="project" value="UniProtKB-UniRule"/>
</dbReference>
<keyword evidence="8 10" id="KW-0717">Septation</keyword>
<evidence type="ECO:0000256" key="2">
    <source>
        <dbReference type="ARBA" id="ARBA00009638"/>
    </source>
</evidence>
<feature type="region of interest" description="Disordered" evidence="11">
    <location>
        <begin position="199"/>
        <end position="218"/>
    </location>
</feature>
<dbReference type="SUPFAM" id="SSF52540">
    <property type="entry name" value="P-loop containing nucleoside triphosphate hydrolases"/>
    <property type="match status" value="1"/>
</dbReference>
<dbReference type="GO" id="GO:0005829">
    <property type="term" value="C:cytosol"/>
    <property type="evidence" value="ECO:0007669"/>
    <property type="project" value="TreeGrafter"/>
</dbReference>
<evidence type="ECO:0000256" key="8">
    <source>
        <dbReference type="ARBA" id="ARBA00023210"/>
    </source>
</evidence>
<keyword evidence="7 10" id="KW-0342">GTP-binding</keyword>
<dbReference type="PROSITE" id="PS51706">
    <property type="entry name" value="G_ENGB"/>
    <property type="match status" value="1"/>
</dbReference>
<dbReference type="RefSeq" id="WP_183359843.1">
    <property type="nucleotide sequence ID" value="NZ_BLXZ01000002.1"/>
</dbReference>
<dbReference type="Proteomes" id="UP000587586">
    <property type="component" value="Unassembled WGS sequence"/>
</dbReference>
<dbReference type="InterPro" id="IPR006073">
    <property type="entry name" value="GTP-bd"/>
</dbReference>
<keyword evidence="9 10" id="KW-0131">Cell cycle</keyword>
<dbReference type="GO" id="GO:0046872">
    <property type="term" value="F:metal ion binding"/>
    <property type="evidence" value="ECO:0007669"/>
    <property type="project" value="UniProtKB-KW"/>
</dbReference>
<dbReference type="InterPro" id="IPR027417">
    <property type="entry name" value="P-loop_NTPase"/>
</dbReference>
<dbReference type="PANTHER" id="PTHR11649:SF13">
    <property type="entry name" value="ENGB-TYPE G DOMAIN-CONTAINING PROTEIN"/>
    <property type="match status" value="1"/>
</dbReference>
<comment type="caution">
    <text evidence="13">The sequence shown here is derived from an EMBL/GenBank/DDBJ whole genome shotgun (WGS) entry which is preliminary data.</text>
</comment>
<evidence type="ECO:0000256" key="10">
    <source>
        <dbReference type="HAMAP-Rule" id="MF_00321"/>
    </source>
</evidence>
<evidence type="ECO:0000256" key="5">
    <source>
        <dbReference type="ARBA" id="ARBA00022741"/>
    </source>
</evidence>
<dbReference type="Gene3D" id="3.40.50.300">
    <property type="entry name" value="P-loop containing nucleotide triphosphate hydrolases"/>
    <property type="match status" value="1"/>
</dbReference>
<dbReference type="NCBIfam" id="TIGR03598">
    <property type="entry name" value="GTPase_YsxC"/>
    <property type="match status" value="1"/>
</dbReference>
<dbReference type="Pfam" id="PF01926">
    <property type="entry name" value="MMR_HSR1"/>
    <property type="match status" value="1"/>
</dbReference>
<evidence type="ECO:0000256" key="6">
    <source>
        <dbReference type="ARBA" id="ARBA00022842"/>
    </source>
</evidence>
<protein>
    <recommendedName>
        <fullName evidence="10">Probable GTP-binding protein EngB</fullName>
    </recommendedName>
</protein>
<evidence type="ECO:0000256" key="9">
    <source>
        <dbReference type="ARBA" id="ARBA00023306"/>
    </source>
</evidence>
<evidence type="ECO:0000256" key="4">
    <source>
        <dbReference type="ARBA" id="ARBA00022723"/>
    </source>
</evidence>
<keyword evidence="5 10" id="KW-0547">Nucleotide-binding</keyword>
<dbReference type="EMBL" id="BLXZ01000002">
    <property type="protein sequence ID" value="GFO67284.1"/>
    <property type="molecule type" value="Genomic_DNA"/>
</dbReference>
<keyword evidence="6" id="KW-0460">Magnesium</keyword>
<dbReference type="InterPro" id="IPR019987">
    <property type="entry name" value="GTP-bd_ribosome_bio_YsxC"/>
</dbReference>
<dbReference type="PANTHER" id="PTHR11649">
    <property type="entry name" value="MSS1/TRME-RELATED GTP-BINDING PROTEIN"/>
    <property type="match status" value="1"/>
</dbReference>
<evidence type="ECO:0000256" key="7">
    <source>
        <dbReference type="ARBA" id="ARBA00023134"/>
    </source>
</evidence>
<gene>
    <name evidence="10 13" type="primary">engB</name>
    <name evidence="13" type="ORF">GMLC_08630</name>
</gene>
<evidence type="ECO:0000259" key="12">
    <source>
        <dbReference type="PROSITE" id="PS51706"/>
    </source>
</evidence>
<dbReference type="HAMAP" id="MF_00321">
    <property type="entry name" value="GTPase_EngB"/>
    <property type="match status" value="1"/>
</dbReference>
<evidence type="ECO:0000313" key="14">
    <source>
        <dbReference type="Proteomes" id="UP000587586"/>
    </source>
</evidence>
<comment type="function">
    <text evidence="10">Necessary for normal cell division and for the maintenance of normal septation.</text>
</comment>
<dbReference type="AlphaFoldDB" id="A0A6V8N5T4"/>
<name>A0A6V8N5T4_9BACT</name>
<dbReference type="FunFam" id="3.40.50.300:FF:000098">
    <property type="entry name" value="Probable GTP-binding protein EngB"/>
    <property type="match status" value="1"/>
</dbReference>
<organism evidence="13 14">
    <name type="scientific">Geomonas limicola</name>
    <dbReference type="NCBI Taxonomy" id="2740186"/>
    <lineage>
        <taxon>Bacteria</taxon>
        <taxon>Pseudomonadati</taxon>
        <taxon>Thermodesulfobacteriota</taxon>
        <taxon>Desulfuromonadia</taxon>
        <taxon>Geobacterales</taxon>
        <taxon>Geobacteraceae</taxon>
        <taxon>Geomonas</taxon>
    </lineage>
</organism>